<feature type="transmembrane region" description="Helical" evidence="6">
    <location>
        <begin position="349"/>
        <end position="368"/>
    </location>
</feature>
<dbReference type="EMBL" id="QFPP01000389">
    <property type="protein sequence ID" value="PZQ66762.1"/>
    <property type="molecule type" value="Genomic_DNA"/>
</dbReference>
<keyword evidence="5" id="KW-0902">Two-component regulatory system</keyword>
<gene>
    <name evidence="8" type="ORF">DI563_22605</name>
</gene>
<dbReference type="SMART" id="SM00387">
    <property type="entry name" value="HATPase_c"/>
    <property type="match status" value="1"/>
</dbReference>
<keyword evidence="6" id="KW-0812">Transmembrane</keyword>
<evidence type="ECO:0000256" key="4">
    <source>
        <dbReference type="ARBA" id="ARBA00022777"/>
    </source>
</evidence>
<comment type="caution">
    <text evidence="8">The sequence shown here is derived from an EMBL/GenBank/DDBJ whole genome shotgun (WGS) entry which is preliminary data.</text>
</comment>
<dbReference type="PANTHER" id="PTHR24421:SF10">
    <property type="entry name" value="NITRATE_NITRITE SENSOR PROTEIN NARQ"/>
    <property type="match status" value="1"/>
</dbReference>
<dbReference type="Pfam" id="PF02518">
    <property type="entry name" value="HATPase_c"/>
    <property type="match status" value="1"/>
</dbReference>
<evidence type="ECO:0000256" key="3">
    <source>
        <dbReference type="ARBA" id="ARBA00022679"/>
    </source>
</evidence>
<evidence type="ECO:0000256" key="6">
    <source>
        <dbReference type="SAM" id="Phobius"/>
    </source>
</evidence>
<feature type="transmembrane region" description="Helical" evidence="6">
    <location>
        <begin position="318"/>
        <end position="337"/>
    </location>
</feature>
<dbReference type="SUPFAM" id="SSF49785">
    <property type="entry name" value="Galactose-binding domain-like"/>
    <property type="match status" value="1"/>
</dbReference>
<feature type="transmembrane region" description="Helical" evidence="6">
    <location>
        <begin position="200"/>
        <end position="220"/>
    </location>
</feature>
<keyword evidence="4 8" id="KW-0418">Kinase</keyword>
<dbReference type="Proteomes" id="UP000249135">
    <property type="component" value="Unassembled WGS sequence"/>
</dbReference>
<accession>A0A2W5PMJ3</accession>
<dbReference type="EC" id="2.7.13.3" evidence="2"/>
<feature type="transmembrane region" description="Helical" evidence="6">
    <location>
        <begin position="258"/>
        <end position="279"/>
    </location>
</feature>
<comment type="catalytic activity">
    <reaction evidence="1">
        <text>ATP + protein L-histidine = ADP + protein N-phospho-L-histidine.</text>
        <dbReference type="EC" id="2.7.13.3"/>
    </reaction>
</comment>
<evidence type="ECO:0000256" key="1">
    <source>
        <dbReference type="ARBA" id="ARBA00000085"/>
    </source>
</evidence>
<feature type="transmembrane region" description="Helical" evidence="6">
    <location>
        <begin position="374"/>
        <end position="394"/>
    </location>
</feature>
<dbReference type="GO" id="GO:0000160">
    <property type="term" value="P:phosphorelay signal transduction system"/>
    <property type="evidence" value="ECO:0007669"/>
    <property type="project" value="UniProtKB-KW"/>
</dbReference>
<keyword evidence="6" id="KW-1133">Transmembrane helix</keyword>
<evidence type="ECO:0000313" key="9">
    <source>
        <dbReference type="Proteomes" id="UP000249135"/>
    </source>
</evidence>
<name>A0A2W5PMJ3_VARPD</name>
<reference evidence="8 9" key="1">
    <citation type="submission" date="2017-08" db="EMBL/GenBank/DDBJ databases">
        <title>Infants hospitalized years apart are colonized by the same room-sourced microbial strains.</title>
        <authorList>
            <person name="Brooks B."/>
            <person name="Olm M.R."/>
            <person name="Firek B.A."/>
            <person name="Baker R."/>
            <person name="Thomas B.C."/>
            <person name="Morowitz M.J."/>
            <person name="Banfield J.F."/>
        </authorList>
    </citation>
    <scope>NUCLEOTIDE SEQUENCE [LARGE SCALE GENOMIC DNA]</scope>
    <source>
        <strain evidence="8">S2_005_003_R2_41</strain>
    </source>
</reference>
<dbReference type="Gene3D" id="2.60.120.260">
    <property type="entry name" value="Galactose-binding domain-like"/>
    <property type="match status" value="1"/>
</dbReference>
<organism evidence="8 9">
    <name type="scientific">Variovorax paradoxus</name>
    <dbReference type="NCBI Taxonomy" id="34073"/>
    <lineage>
        <taxon>Bacteria</taxon>
        <taxon>Pseudomonadati</taxon>
        <taxon>Pseudomonadota</taxon>
        <taxon>Betaproteobacteria</taxon>
        <taxon>Burkholderiales</taxon>
        <taxon>Comamonadaceae</taxon>
        <taxon>Variovorax</taxon>
    </lineage>
</organism>
<evidence type="ECO:0000256" key="5">
    <source>
        <dbReference type="ARBA" id="ARBA00023012"/>
    </source>
</evidence>
<dbReference type="PANTHER" id="PTHR24421">
    <property type="entry name" value="NITRATE/NITRITE SENSOR PROTEIN NARX-RELATED"/>
    <property type="match status" value="1"/>
</dbReference>
<feature type="transmembrane region" description="Helical" evidence="6">
    <location>
        <begin position="227"/>
        <end position="246"/>
    </location>
</feature>
<dbReference type="Gene3D" id="1.20.5.1930">
    <property type="match status" value="1"/>
</dbReference>
<evidence type="ECO:0000259" key="7">
    <source>
        <dbReference type="SMART" id="SM00387"/>
    </source>
</evidence>
<dbReference type="CDD" id="cd16917">
    <property type="entry name" value="HATPase_UhpB-NarQ-NarX-like"/>
    <property type="match status" value="1"/>
</dbReference>
<keyword evidence="3" id="KW-0808">Transferase</keyword>
<dbReference type="InterPro" id="IPR003594">
    <property type="entry name" value="HATPase_dom"/>
</dbReference>
<keyword evidence="6" id="KW-0472">Membrane</keyword>
<proteinExistence type="predicted"/>
<feature type="domain" description="Histidine kinase/HSP90-like ATPase" evidence="7">
    <location>
        <begin position="540"/>
        <end position="633"/>
    </location>
</feature>
<dbReference type="GO" id="GO:0004673">
    <property type="term" value="F:protein histidine kinase activity"/>
    <property type="evidence" value="ECO:0007669"/>
    <property type="project" value="UniProtKB-EC"/>
</dbReference>
<dbReference type="InterPro" id="IPR008979">
    <property type="entry name" value="Galactose-bd-like_sf"/>
</dbReference>
<dbReference type="SUPFAM" id="SSF55874">
    <property type="entry name" value="ATPase domain of HSP90 chaperone/DNA topoisomerase II/histidine kinase"/>
    <property type="match status" value="1"/>
</dbReference>
<dbReference type="Gene3D" id="3.30.565.10">
    <property type="entry name" value="Histidine kinase-like ATPase, C-terminal domain"/>
    <property type="match status" value="1"/>
</dbReference>
<evidence type="ECO:0000313" key="8">
    <source>
        <dbReference type="EMBL" id="PZQ66762.1"/>
    </source>
</evidence>
<sequence length="634" mass="69630">MPHQEHLSKAGGGLAHRSRLSGAAARLALLIAGWLLLAAGVWAEPASAPLTLREAEAVRAGWTADAPPDDGWAPVSLPDNWALRWPAHDGVVWYRLRWEQPDPPAPVGLLLPWTNMASAIWVNGIEVHRDAHLVDPLSRGWHTPLYRRLVPPLLRAGENTVLVRVSGMAAYQGGMAPLTVGDPGEVHARYRLDHLLRQDLQLVGVTVASVIALFFGALWAMRPREQAYGWFSLMTFFWMLFEYNHVATETWPLQSTDAWQAANTSALLAFAGCFVLFVLRYRQRRLPRTELVMLAMIVVGCVDLCTADRAQMALRRDIWTGVAALVVIGAALLSSAANLLHAAHPQPGLVPILLLIMGVTIRDLLVFLQLVDSSIYYSGIASYVLLVGVALLLARRFTHALEHTESFNARLLAQVEGAKAELRESLEREHALKLLHARAHERVNLASDLHDGLGGMLVGSIATLEHAAAPVPQAQMLSMLKSLRDDLRLIIDATGQQTGLQVLGDVIAPLRHRITELFEASGIRCRWHLSGVDDLTLDASLNIGVLRFLQEALTNALKHSGARQVDVHIQRTRTHLRLDVQDDGRGFQEAALGAHAGNGLRNMRTRAARLGAQVQWQSEPSRTTVSLLVDLLSS</sequence>
<dbReference type="AlphaFoldDB" id="A0A2W5PMJ3"/>
<dbReference type="InterPro" id="IPR050482">
    <property type="entry name" value="Sensor_HK_TwoCompSys"/>
</dbReference>
<evidence type="ECO:0000256" key="2">
    <source>
        <dbReference type="ARBA" id="ARBA00012438"/>
    </source>
</evidence>
<dbReference type="InterPro" id="IPR036890">
    <property type="entry name" value="HATPase_C_sf"/>
</dbReference>
<protein>
    <recommendedName>
        <fullName evidence="2">histidine kinase</fullName>
        <ecNumber evidence="2">2.7.13.3</ecNumber>
    </recommendedName>
</protein>